<keyword evidence="2" id="KW-0815">Transposition</keyword>
<proteinExistence type="inferred from homology"/>
<reference evidence="8" key="1">
    <citation type="submission" date="2018-12" db="EMBL/GenBank/DDBJ databases">
        <title>Novel natural products biosynthetic potential of the class Ktedonobacteria.</title>
        <authorList>
            <person name="Zheng Y."/>
            <person name="Saitou A."/>
            <person name="Wang C.M."/>
            <person name="Toyoda A."/>
            <person name="Minakuchi Y."/>
            <person name="Sekiguchi Y."/>
            <person name="Ueda K."/>
            <person name="Takano H."/>
            <person name="Sakai Y."/>
            <person name="Yokota A."/>
            <person name="Yabe S."/>
        </authorList>
    </citation>
    <scope>NUCLEOTIDE SEQUENCE</scope>
    <source>
        <strain evidence="8">COM3</strain>
    </source>
</reference>
<feature type="compositionally biased region" description="Polar residues" evidence="5">
    <location>
        <begin position="367"/>
        <end position="381"/>
    </location>
</feature>
<dbReference type="AlphaFoldDB" id="A0A455SD36"/>
<evidence type="ECO:0000256" key="4">
    <source>
        <dbReference type="ARBA" id="ARBA00023172"/>
    </source>
</evidence>
<dbReference type="Pfam" id="PF07282">
    <property type="entry name" value="Cas12f1-like_TNB"/>
    <property type="match status" value="1"/>
</dbReference>
<gene>
    <name evidence="8" type="ORF">KTC_11180</name>
</gene>
<dbReference type="NCBIfam" id="NF040570">
    <property type="entry name" value="guided_TnpB"/>
    <property type="match status" value="1"/>
</dbReference>
<evidence type="ECO:0000256" key="5">
    <source>
        <dbReference type="SAM" id="MobiDB-lite"/>
    </source>
</evidence>
<protein>
    <submittedName>
        <fullName evidence="8">Transposase</fullName>
    </submittedName>
</protein>
<organism evidence="8">
    <name type="scientific">Thermosporothrix sp. COM3</name>
    <dbReference type="NCBI Taxonomy" id="2490863"/>
    <lineage>
        <taxon>Bacteria</taxon>
        <taxon>Bacillati</taxon>
        <taxon>Chloroflexota</taxon>
        <taxon>Ktedonobacteria</taxon>
        <taxon>Ktedonobacterales</taxon>
        <taxon>Thermosporotrichaceae</taxon>
        <taxon>Thermosporothrix</taxon>
    </lineage>
</organism>
<dbReference type="GO" id="GO:0003677">
    <property type="term" value="F:DNA binding"/>
    <property type="evidence" value="ECO:0007669"/>
    <property type="project" value="UniProtKB-KW"/>
</dbReference>
<evidence type="ECO:0000256" key="2">
    <source>
        <dbReference type="ARBA" id="ARBA00022578"/>
    </source>
</evidence>
<dbReference type="EMBL" id="AP019376">
    <property type="protein sequence ID" value="BBH86367.1"/>
    <property type="molecule type" value="Genomic_DNA"/>
</dbReference>
<dbReference type="Pfam" id="PF01385">
    <property type="entry name" value="OrfB_IS605"/>
    <property type="match status" value="1"/>
</dbReference>
<dbReference type="InterPro" id="IPR001959">
    <property type="entry name" value="Transposase"/>
</dbReference>
<feature type="domain" description="Probable transposase IS891/IS1136/IS1341" evidence="6">
    <location>
        <begin position="167"/>
        <end position="280"/>
    </location>
</feature>
<name>A0A455SD36_9CHLR</name>
<sequence>MLIYEYKLDGSKAQFAAIEEAIRTTQFIRNKCLRLWMDARGVSRNDLQRYCAVLARQFPFALSLNSQARQAAADRAWAAIARFYENCRLKTPGKKGYPQFQRDCRSVEYKQTGWKLEADGIHIRFTDGCGIGRLRLIGSRDIMTFPLSQIKRVRLLRRADGYYCQFAVAATRRVEHQPSGKQVGIDLGLRAFFTDSEGNTVAPPQYLRKAERRLKRLHRRLSRTQKRSRNRRKARQALSKAYLKVQRQREDFARKQANALISSHDLIAYEALQIRHLVKNRHLAKSIADAAWGRFLSWVRYYGTLHRVPVIGVEPAFTTQNCSRCGQRVKKSLSMRTHLCPGCGLLLDRDHNAALNILHKALQGTVGQTGTDEGVSSNASGQPAATRRRTAAPRKQAG</sequence>
<feature type="compositionally biased region" description="Basic residues" evidence="5">
    <location>
        <begin position="386"/>
        <end position="398"/>
    </location>
</feature>
<accession>A0A455SD36</accession>
<evidence type="ECO:0000259" key="6">
    <source>
        <dbReference type="Pfam" id="PF01385"/>
    </source>
</evidence>
<feature type="domain" description="Cas12f1-like TNB" evidence="7">
    <location>
        <begin position="292"/>
        <end position="357"/>
    </location>
</feature>
<dbReference type="InterPro" id="IPR010095">
    <property type="entry name" value="Cas12f1-like_TNB"/>
</dbReference>
<dbReference type="GO" id="GO:0006310">
    <property type="term" value="P:DNA recombination"/>
    <property type="evidence" value="ECO:0007669"/>
    <property type="project" value="UniProtKB-KW"/>
</dbReference>
<evidence type="ECO:0000256" key="3">
    <source>
        <dbReference type="ARBA" id="ARBA00023125"/>
    </source>
</evidence>
<feature type="region of interest" description="Disordered" evidence="5">
    <location>
        <begin position="367"/>
        <end position="398"/>
    </location>
</feature>
<keyword evidence="4" id="KW-0233">DNA recombination</keyword>
<keyword evidence="3" id="KW-0238">DNA-binding</keyword>
<evidence type="ECO:0000256" key="1">
    <source>
        <dbReference type="ARBA" id="ARBA00008761"/>
    </source>
</evidence>
<evidence type="ECO:0000313" key="8">
    <source>
        <dbReference type="EMBL" id="BBH86367.1"/>
    </source>
</evidence>
<dbReference type="GO" id="GO:0032196">
    <property type="term" value="P:transposition"/>
    <property type="evidence" value="ECO:0007669"/>
    <property type="project" value="UniProtKB-KW"/>
</dbReference>
<evidence type="ECO:0000259" key="7">
    <source>
        <dbReference type="Pfam" id="PF07282"/>
    </source>
</evidence>
<comment type="similarity">
    <text evidence="1">In the C-terminal section; belongs to the transposase 35 family.</text>
</comment>